<protein>
    <submittedName>
        <fullName evidence="1">Uncharacterized protein</fullName>
    </submittedName>
</protein>
<gene>
    <name evidence="1" type="ORF">FACI_IFERC00001G0825</name>
</gene>
<dbReference type="EMBL" id="CP004145">
    <property type="protein sequence ID" value="AGO60805.1"/>
    <property type="molecule type" value="Genomic_DNA"/>
</dbReference>
<accession>S0ART9</accession>
<evidence type="ECO:0000313" key="1">
    <source>
        <dbReference type="EMBL" id="AGO60805.1"/>
    </source>
</evidence>
<organism evidence="1 2">
    <name type="scientific">Ferroplasma acidarmanus Fer1</name>
    <dbReference type="NCBI Taxonomy" id="333146"/>
    <lineage>
        <taxon>Archaea</taxon>
        <taxon>Methanobacteriati</taxon>
        <taxon>Thermoplasmatota</taxon>
        <taxon>Thermoplasmata</taxon>
        <taxon>Thermoplasmatales</taxon>
        <taxon>Ferroplasmaceae</taxon>
        <taxon>Ferroplasma</taxon>
    </lineage>
</organism>
<dbReference type="HOGENOM" id="CLU_2419888_0_0_2"/>
<evidence type="ECO:0000313" key="2">
    <source>
        <dbReference type="Proteomes" id="UP000014660"/>
    </source>
</evidence>
<proteinExistence type="predicted"/>
<dbReference type="AlphaFoldDB" id="S0ART9"/>
<reference evidence="1 2" key="1">
    <citation type="journal article" date="2007" name="Proc. Natl. Acad. Sci. U.S.A.">
        <title>Genome dynamics in a natural archaeal population.</title>
        <authorList>
            <person name="Allen E.E."/>
            <person name="Tyson G.W."/>
            <person name="Whitaker R.J."/>
            <person name="Detter J.C."/>
            <person name="Richardson P.M."/>
            <person name="Banfield J.F."/>
        </authorList>
    </citation>
    <scope>NUCLEOTIDE SEQUENCE [LARGE SCALE GENOMIC DNA]</scope>
    <source>
        <strain evidence="2">fer1</strain>
    </source>
</reference>
<name>S0ART9_FERAC</name>
<dbReference type="KEGG" id="fac:FACI_IFERC01G0825"/>
<dbReference type="Proteomes" id="UP000014660">
    <property type="component" value="Chromosome"/>
</dbReference>
<keyword evidence="2" id="KW-1185">Reference proteome</keyword>
<sequence length="91" mass="10696">MKTVVFACWLSFKAITSRLSYFIVNYFFHTGKQKFYGGVYSYNYIRAFNVINEIPNIIIDFLITIHDFINCLEKRWSKHGNGIQIAGTFQI</sequence>